<feature type="region of interest" description="Disordered" evidence="1">
    <location>
        <begin position="279"/>
        <end position="363"/>
    </location>
</feature>
<protein>
    <submittedName>
        <fullName evidence="2">Uncharacterized protein</fullName>
    </submittedName>
</protein>
<feature type="compositionally biased region" description="Low complexity" evidence="1">
    <location>
        <begin position="396"/>
        <end position="429"/>
    </location>
</feature>
<feature type="compositionally biased region" description="Low complexity" evidence="1">
    <location>
        <begin position="189"/>
        <end position="202"/>
    </location>
</feature>
<feature type="region of interest" description="Disordered" evidence="1">
    <location>
        <begin position="1"/>
        <end position="239"/>
    </location>
</feature>
<evidence type="ECO:0000256" key="1">
    <source>
        <dbReference type="SAM" id="MobiDB-lite"/>
    </source>
</evidence>
<feature type="compositionally biased region" description="Basic and acidic residues" evidence="1">
    <location>
        <begin position="97"/>
        <end position="120"/>
    </location>
</feature>
<feature type="compositionally biased region" description="Low complexity" evidence="1">
    <location>
        <begin position="55"/>
        <end position="67"/>
    </location>
</feature>
<feature type="compositionally biased region" description="Basic residues" evidence="1">
    <location>
        <begin position="319"/>
        <end position="338"/>
    </location>
</feature>
<feature type="non-terminal residue" evidence="2">
    <location>
        <position position="435"/>
    </location>
</feature>
<accession>A0A6J4M5Z6</accession>
<feature type="compositionally biased region" description="Basic residues" evidence="1">
    <location>
        <begin position="216"/>
        <end position="226"/>
    </location>
</feature>
<proteinExistence type="predicted"/>
<feature type="region of interest" description="Disordered" evidence="1">
    <location>
        <begin position="389"/>
        <end position="435"/>
    </location>
</feature>
<sequence>ESQRTLEGGPCRPRALRPAAGRVLQVRLQRGEGDRPGAARLRRLHPAPDRRRGAPRAGAAGRAGAQRAARRHQKGRSQPYLRGVPGGQPVPARPPRLHRDGRARAGRADPRRADRRRAERGGAGPPGPGQPRLGRRELRWVALHPPRRPLRGPAGAGPRGDAPQRRVPGPRGAGPQPHAAPDRAGHPVVAAARRLAAGGAQLRVRRQDGAAGGGLHPHRAGHRGRAAHGGGGAPPAGERRGARRVLRLAHLPADPPVRAQRRHLRAAGRDGARVHPHARVAGGRLPGQPAADLRRGARAQPAGVPPRPRALPGGERGRGVRPHHLGARHHRHPLRAARQRLPAGGLPEGRPGAPGGDRGGPRRQRARRLLHLPRYGRAAPGAIHRVRAAAGGNGHGQPEPGGPRAAGDAAPGAHPHARPAAHQLAGHHPAAAHHA</sequence>
<evidence type="ECO:0000313" key="2">
    <source>
        <dbReference type="EMBL" id="CAA9350829.1"/>
    </source>
</evidence>
<organism evidence="2">
    <name type="scientific">uncultured Gemmatimonadota bacterium</name>
    <dbReference type="NCBI Taxonomy" id="203437"/>
    <lineage>
        <taxon>Bacteria</taxon>
        <taxon>Pseudomonadati</taxon>
        <taxon>Gemmatimonadota</taxon>
        <taxon>environmental samples</taxon>
    </lineage>
</organism>
<feature type="compositionally biased region" description="Low complexity" evidence="1">
    <location>
        <begin position="339"/>
        <end position="351"/>
    </location>
</feature>
<gene>
    <name evidence="2" type="ORF">AVDCRST_MAG68-3593</name>
</gene>
<feature type="non-terminal residue" evidence="2">
    <location>
        <position position="1"/>
    </location>
</feature>
<reference evidence="2" key="1">
    <citation type="submission" date="2020-02" db="EMBL/GenBank/DDBJ databases">
        <authorList>
            <person name="Meier V. D."/>
        </authorList>
    </citation>
    <scope>NUCLEOTIDE SEQUENCE</scope>
    <source>
        <strain evidence="2">AVDCRST_MAG68</strain>
    </source>
</reference>
<name>A0A6J4M5Z6_9BACT</name>
<dbReference type="EMBL" id="CADCTW010000170">
    <property type="protein sequence ID" value="CAA9350829.1"/>
    <property type="molecule type" value="Genomic_DNA"/>
</dbReference>
<dbReference type="AlphaFoldDB" id="A0A6J4M5Z6"/>